<dbReference type="GO" id="GO:0006384">
    <property type="term" value="P:transcription initiation at RNA polymerase III promoter"/>
    <property type="evidence" value="ECO:0007669"/>
    <property type="project" value="InterPro"/>
</dbReference>
<dbReference type="InterPro" id="IPR038846">
    <property type="entry name" value="RPC9"/>
</dbReference>
<evidence type="ECO:0000313" key="3">
    <source>
        <dbReference type="Proteomes" id="UP001213681"/>
    </source>
</evidence>
<keyword evidence="3" id="KW-1185">Reference proteome</keyword>
<protein>
    <recommendedName>
        <fullName evidence="4">DNA-directed RNA polymerase III subunit RPC9</fullName>
    </recommendedName>
</protein>
<reference evidence="2" key="2">
    <citation type="journal article" date="2023" name="IMA Fungus">
        <title>Comparative genomic study of the Penicillium genus elucidates a diverse pangenome and 15 lateral gene transfer events.</title>
        <authorList>
            <person name="Petersen C."/>
            <person name="Sorensen T."/>
            <person name="Nielsen M.R."/>
            <person name="Sondergaard T.E."/>
            <person name="Sorensen J.L."/>
            <person name="Fitzpatrick D.A."/>
            <person name="Frisvad J.C."/>
            <person name="Nielsen K.L."/>
        </authorList>
    </citation>
    <scope>NUCLEOTIDE SEQUENCE</scope>
    <source>
        <strain evidence="2">IBT 16125</strain>
    </source>
</reference>
<dbReference type="EMBL" id="JAPVEA010000008">
    <property type="protein sequence ID" value="KAJ5439628.1"/>
    <property type="molecule type" value="Genomic_DNA"/>
</dbReference>
<comment type="caution">
    <text evidence="2">The sequence shown here is derived from an EMBL/GenBank/DDBJ whole genome shotgun (WGS) entry which is preliminary data.</text>
</comment>
<dbReference type="AlphaFoldDB" id="A0AAD6C0K5"/>
<dbReference type="RefSeq" id="XP_056762857.1">
    <property type="nucleotide sequence ID" value="XM_056914008.1"/>
</dbReference>
<proteinExistence type="predicted"/>
<dbReference type="Proteomes" id="UP001213681">
    <property type="component" value="Unassembled WGS sequence"/>
</dbReference>
<dbReference type="GO" id="GO:0005666">
    <property type="term" value="C:RNA polymerase III complex"/>
    <property type="evidence" value="ECO:0007669"/>
    <property type="project" value="InterPro"/>
</dbReference>
<gene>
    <name evidence="2" type="ORF">N7458_010626</name>
</gene>
<feature type="region of interest" description="Disordered" evidence="1">
    <location>
        <begin position="22"/>
        <end position="43"/>
    </location>
</feature>
<organism evidence="2 3">
    <name type="scientific">Penicillium daleae</name>
    <dbReference type="NCBI Taxonomy" id="63821"/>
    <lineage>
        <taxon>Eukaryota</taxon>
        <taxon>Fungi</taxon>
        <taxon>Dikarya</taxon>
        <taxon>Ascomycota</taxon>
        <taxon>Pezizomycotina</taxon>
        <taxon>Eurotiomycetes</taxon>
        <taxon>Eurotiomycetidae</taxon>
        <taxon>Eurotiales</taxon>
        <taxon>Aspergillaceae</taxon>
        <taxon>Penicillium</taxon>
    </lineage>
</organism>
<evidence type="ECO:0008006" key="4">
    <source>
        <dbReference type="Google" id="ProtNLM"/>
    </source>
</evidence>
<evidence type="ECO:0000313" key="2">
    <source>
        <dbReference type="EMBL" id="KAJ5439628.1"/>
    </source>
</evidence>
<reference evidence="2" key="1">
    <citation type="submission" date="2022-12" db="EMBL/GenBank/DDBJ databases">
        <authorList>
            <person name="Petersen C."/>
        </authorList>
    </citation>
    <scope>NUCLEOTIDE SEQUENCE</scope>
    <source>
        <strain evidence="2">IBT 16125</strain>
    </source>
</reference>
<evidence type="ECO:0000256" key="1">
    <source>
        <dbReference type="SAM" id="MobiDB-lite"/>
    </source>
</evidence>
<dbReference type="PANTHER" id="PTHR15561:SF0">
    <property type="entry name" value="DNA-DIRECTED RNA POLYMERASE III SUBUNIT RPC9"/>
    <property type="match status" value="1"/>
</dbReference>
<name>A0AAD6C0K5_9EURO</name>
<accession>A0AAD6C0K5</accession>
<feature type="compositionally biased region" description="Polar residues" evidence="1">
    <location>
        <begin position="74"/>
        <end position="86"/>
    </location>
</feature>
<sequence length="231" mass="25137">MKILDPQAAVLSNVEVLAYLTANPPRRPPSRPPNARQWVPSPDLRDHNTVVKEFHNYVTRISPHLLKYPRYTDRPSSSHSQTQAAMTRTMRANAPTADPEPTSLPHPSQTEPTPMDRAIRDLVLKLRPYGLTKAEVLTIINLGIGLSAGESEDQVGEANGQGVMDLDEVPAVNGEGEGRKGGGGGGGGEADYGALALFDAVIEEREYRISNEDLVAILGIIRETLTEHYRG</sequence>
<feature type="region of interest" description="Disordered" evidence="1">
    <location>
        <begin position="69"/>
        <end position="114"/>
    </location>
</feature>
<dbReference type="PANTHER" id="PTHR15561">
    <property type="entry name" value="CALCITONIN GENE-RELATED PEPTIDE-RECEPTOR COMPONENT PROTEIN"/>
    <property type="match status" value="1"/>
</dbReference>
<dbReference type="GeneID" id="81604251"/>